<dbReference type="Proteomes" id="UP000027730">
    <property type="component" value="Unassembled WGS sequence"/>
</dbReference>
<dbReference type="EMBL" id="KL584715">
    <property type="protein sequence ID" value="KEQ71188.1"/>
    <property type="molecule type" value="Genomic_DNA"/>
</dbReference>
<evidence type="ECO:0000313" key="3">
    <source>
        <dbReference type="Proteomes" id="UP000027730"/>
    </source>
</evidence>
<gene>
    <name evidence="2" type="ORF">M436DRAFT_52016</name>
</gene>
<dbReference type="RefSeq" id="XP_013425103.1">
    <property type="nucleotide sequence ID" value="XM_013569649.1"/>
</dbReference>
<dbReference type="PROSITE" id="PS50280">
    <property type="entry name" value="SET"/>
    <property type="match status" value="1"/>
</dbReference>
<dbReference type="STRING" id="1043004.A0A074WDW9"/>
<dbReference type="InterPro" id="IPR001214">
    <property type="entry name" value="SET_dom"/>
</dbReference>
<dbReference type="HOGENOM" id="CLU_041939_3_2_1"/>
<dbReference type="Gene3D" id="3.90.1410.10">
    <property type="entry name" value="set domain protein methyltransferase, domain 1"/>
    <property type="match status" value="1"/>
</dbReference>
<dbReference type="InterPro" id="IPR050600">
    <property type="entry name" value="SETD3_SETD6_MTase"/>
</dbReference>
<keyword evidence="3" id="KW-1185">Reference proteome</keyword>
<protein>
    <submittedName>
        <fullName evidence="2">SET domain-containing protein</fullName>
    </submittedName>
</protein>
<sequence length="405" mass="45516">MPSEPPSKKRKTLKTSLDFDIPEVHAAYVEWAIARGIEIHGVTPAVLPGRGVGLLAKEKIKKNAVLFFVPEKAMIKPEMAVLRKHKLNKLSSQAQLAAYLTLECKNHSSTYVASRSAWPTPEDFSACMLAWSPKDDLEDVLRKWAPPSVQKPLDRMLSDLERDIESAKHMHASDDETFERDFLYHWMLVNTRSFHWKPQGVSQGAMIMNPALDYMNHCPNGRGCEVTMSPQGYELRANRDYEPGEEILATYGAHSNDKLLVHYGFILPDGSLDDDEIRLDHVLLPRLTESQQSALQDVGFLGGYALLPSSGELCFKTQVAVRSVLLTANEWEHFMGSGEDLADDKESEVLDWLKPSLESYVEEAKEAIAALKPLSEEKTGDLANKLKLLQARWEQIRSALDNFLA</sequence>
<proteinExistence type="predicted"/>
<feature type="domain" description="SET" evidence="1">
    <location>
        <begin position="35"/>
        <end position="252"/>
    </location>
</feature>
<dbReference type="GeneID" id="25411524"/>
<dbReference type="PANTHER" id="PTHR13271:SF137">
    <property type="entry name" value="SET DOMAIN-CONTAINING PROTEIN"/>
    <property type="match status" value="1"/>
</dbReference>
<reference evidence="2 3" key="1">
    <citation type="journal article" date="2014" name="BMC Genomics">
        <title>Genome sequencing of four Aureobasidium pullulans varieties: biotechnological potential, stress tolerance, and description of new species.</title>
        <authorList>
            <person name="Gostin Ar C."/>
            <person name="Ohm R.A."/>
            <person name="Kogej T."/>
            <person name="Sonjak S."/>
            <person name="Turk M."/>
            <person name="Zajc J."/>
            <person name="Zalar P."/>
            <person name="Grube M."/>
            <person name="Sun H."/>
            <person name="Han J."/>
            <person name="Sharma A."/>
            <person name="Chiniquy J."/>
            <person name="Ngan C.Y."/>
            <person name="Lipzen A."/>
            <person name="Barry K."/>
            <person name="Grigoriev I.V."/>
            <person name="Gunde-Cimerman N."/>
        </authorList>
    </citation>
    <scope>NUCLEOTIDE SEQUENCE [LARGE SCALE GENOMIC DNA]</scope>
    <source>
        <strain evidence="2 3">CBS 147.97</strain>
    </source>
</reference>
<dbReference type="OrthoDB" id="341421at2759"/>
<dbReference type="GO" id="GO:0016279">
    <property type="term" value="F:protein-lysine N-methyltransferase activity"/>
    <property type="evidence" value="ECO:0007669"/>
    <property type="project" value="TreeGrafter"/>
</dbReference>
<accession>A0A074WDW9</accession>
<dbReference type="SUPFAM" id="SSF82199">
    <property type="entry name" value="SET domain"/>
    <property type="match status" value="1"/>
</dbReference>
<dbReference type="InterPro" id="IPR046341">
    <property type="entry name" value="SET_dom_sf"/>
</dbReference>
<dbReference type="AlphaFoldDB" id="A0A074WDW9"/>
<organism evidence="2 3">
    <name type="scientific">Aureobasidium namibiae CBS 147.97</name>
    <dbReference type="NCBI Taxonomy" id="1043004"/>
    <lineage>
        <taxon>Eukaryota</taxon>
        <taxon>Fungi</taxon>
        <taxon>Dikarya</taxon>
        <taxon>Ascomycota</taxon>
        <taxon>Pezizomycotina</taxon>
        <taxon>Dothideomycetes</taxon>
        <taxon>Dothideomycetidae</taxon>
        <taxon>Dothideales</taxon>
        <taxon>Saccotheciaceae</taxon>
        <taxon>Aureobasidium</taxon>
    </lineage>
</organism>
<dbReference type="Pfam" id="PF00856">
    <property type="entry name" value="SET"/>
    <property type="match status" value="1"/>
</dbReference>
<dbReference type="PANTHER" id="PTHR13271">
    <property type="entry name" value="UNCHARACTERIZED PUTATIVE METHYLTRANSFERASE"/>
    <property type="match status" value="1"/>
</dbReference>
<name>A0A074WDW9_9PEZI</name>
<evidence type="ECO:0000313" key="2">
    <source>
        <dbReference type="EMBL" id="KEQ71188.1"/>
    </source>
</evidence>
<evidence type="ECO:0000259" key="1">
    <source>
        <dbReference type="PROSITE" id="PS50280"/>
    </source>
</evidence>